<accession>A0A4R4E028</accession>
<protein>
    <submittedName>
        <fullName evidence="2">Uncharacterized protein</fullName>
    </submittedName>
</protein>
<evidence type="ECO:0000313" key="3">
    <source>
        <dbReference type="Proteomes" id="UP000295164"/>
    </source>
</evidence>
<name>A0A4R4E028_9BACT</name>
<organism evidence="2 3">
    <name type="scientific">Flaviaesturariibacter aridisoli</name>
    <dbReference type="NCBI Taxonomy" id="2545761"/>
    <lineage>
        <taxon>Bacteria</taxon>
        <taxon>Pseudomonadati</taxon>
        <taxon>Bacteroidota</taxon>
        <taxon>Chitinophagia</taxon>
        <taxon>Chitinophagales</taxon>
        <taxon>Chitinophagaceae</taxon>
        <taxon>Flaviaestuariibacter</taxon>
    </lineage>
</organism>
<dbReference type="Proteomes" id="UP000295164">
    <property type="component" value="Unassembled WGS sequence"/>
</dbReference>
<dbReference type="EMBL" id="SKFH01000027">
    <property type="protein sequence ID" value="TCZ68387.1"/>
    <property type="molecule type" value="Genomic_DNA"/>
</dbReference>
<keyword evidence="3" id="KW-1185">Reference proteome</keyword>
<evidence type="ECO:0000313" key="2">
    <source>
        <dbReference type="EMBL" id="TCZ68387.1"/>
    </source>
</evidence>
<proteinExistence type="predicted"/>
<gene>
    <name evidence="2" type="ORF">E0486_13980</name>
</gene>
<dbReference type="Gene3D" id="1.10.287.950">
    <property type="entry name" value="Methyl-accepting chemotaxis protein"/>
    <property type="match status" value="1"/>
</dbReference>
<reference evidence="2 3" key="1">
    <citation type="submission" date="2019-03" db="EMBL/GenBank/DDBJ databases">
        <authorList>
            <person name="Kim M.K.M."/>
        </authorList>
    </citation>
    <scope>NUCLEOTIDE SEQUENCE [LARGE SCALE GENOMIC DNA]</scope>
    <source>
        <strain evidence="2 3">17J68-15</strain>
    </source>
</reference>
<keyword evidence="1" id="KW-0175">Coiled coil</keyword>
<feature type="coiled-coil region" evidence="1">
    <location>
        <begin position="1343"/>
        <end position="1440"/>
    </location>
</feature>
<evidence type="ECO:0000256" key="1">
    <source>
        <dbReference type="SAM" id="Coils"/>
    </source>
</evidence>
<sequence length="1648" mass="183695">MQKELYTRLFTGLRDRIGRDAGFPLNSASLRQLAVDLQLYDALAPDLEGYFSEQRFDSLDLKGPALLSDTEDGLFLQTVIDRELTVPAFAAPVHLVQLTLSYDSNGLFSGYFSTAADRGPAFYVDLYRGSEQFSSCDQFSLADVNDLHEAVGAGALRSGFSSFLNTASLFTDIRVHSFEVASAGSSVTVTYDATPQQLQHLEVLPGILTLEDFYFTNTIVRTGTATQQSDLAYRFGCHARVQVCARYYGFSCAQQGGDSYRFEAAREGGVPLPTVPQLLGHFGLELPALDLFPEITLQSIAVTADIAQKKLEEVEIGAELLFRPLEARFRSRLSFPDCRYRLSLLESLPVAETMRRIGDRIGLPLPTLGSEFEQLQVQQLDVALSRSTQSFELQLTDLFSYEICGSTLRFERFAFSISHSTGEKPRVSIGGAVSFLDLLFSFRGSYDTHYTFEAVLETELTLKDYQQRFEQQFAVQLPFSLPNIGLSALSFACSTDKSFHFVAEMGTFSLRDLGIELELLQDLQVVAPSLEIAYDQQSKFFCEIRGGLTLKGLSFDLLFTRKWDSAAGKAGYYFYGELRNDYALGDLEYFSESFRTLIPDSVRDLTLKTLSVTYDSLEDHFLFTAEIQDLLHYDFELGVLRKIDVNDCRLQFHIRDKKIHFNLQGDLAINDTHLVFETDYSTEKGLTLAAYNKEVMNLNLKGFTDHYLGETGVWSLVPEYFRNITFDKTRLQFRSSPLQVSIDISTKQLGGLYGFIGKSRSGAGVLFGIVPPAKIPFSEINADLGFLEGLDFTGSFLVLSSADASSYEPEQIPEQLKTVAFVDGITLSAALSLNEEGIRSTELRAAVAYFRKHILDVQQLTIRGMLGLDLEKIALEAFVGKIAIGGTLLELRKAGVRISAGLDFTLFGTLAIDLQEYIGIAMSFSLYLKVAANGVMGYGIWEGDLGTRNLKELSRNLEHLSTSATQLLNDYEGARQVLASNTLFNPGVFHAIGALPELQVTRLGLIFGIDYEGIPSFGFLGEFTLNGTGDADKGIVAFVFDSANPSKCLLDLKFPRETQKALQDLFRQCNFLGIPAATLDGVLNFLQFGGFADEKGAWVPLRLKFAIADVRIGDVFYNKGIMVQGRIGLFGGELEAAFNLRLDSSGFKGFGKLKKIDIRIDDKPVLLLAESAESVLVKDRVLNEDINKLLFDGPYLNVEAPIGSLDAACINSSARVEFLGVQYDTLCSISRDGVYFKCNERLPVGQLQLDVALRSFRDMEATGSVNLDFEIPELYVSAQAQGHGGIYLKGTDLRARFSLLVSFKDPVNNHPVSLPAFDVELTVPPQLVDVLSHLAERTVETVREVAKEVFSEIKAELEQLVKEITALAEEIAAVARSIEEQTHIIATLKQNIEEIIDVLKAIYGAIAQHREDIARLERELLDLAAEIAQLADALARLDLRRTNDLINQIPNILMVIVLEIAGTTSAITGDVLLAVNRKLEDGWNYWEQVRIDTYQERMRLDAEYRDNWWKPWAWGHPARMGALLIHEGVCESNKFHERNLINLLAPFVELAAAIERDTRQVQNLLGLRRSEHDNKSSVLAQTQTLLAERMQKANEETDEQHRKEGDLRTSEGFLQELAVQKTGKESLLTQRREDLERIKSRKRAELAL</sequence>
<comment type="caution">
    <text evidence="2">The sequence shown here is derived from an EMBL/GenBank/DDBJ whole genome shotgun (WGS) entry which is preliminary data.</text>
</comment>
<dbReference type="RefSeq" id="WP_131852842.1">
    <property type="nucleotide sequence ID" value="NZ_SKFH01000027.1"/>
</dbReference>